<feature type="domain" description="DUF1214" evidence="1">
    <location>
        <begin position="799"/>
        <end position="907"/>
    </location>
</feature>
<evidence type="ECO:0000259" key="2">
    <source>
        <dbReference type="Pfam" id="PF06863"/>
    </source>
</evidence>
<gene>
    <name evidence="3" type="ORF">DLD82_15650</name>
</gene>
<dbReference type="PANTHER" id="PTHR36509:SF2">
    <property type="entry name" value="BLL3101 PROTEIN"/>
    <property type="match status" value="1"/>
</dbReference>
<feature type="domain" description="DUF1254" evidence="2">
    <location>
        <begin position="524"/>
        <end position="656"/>
    </location>
</feature>
<dbReference type="Pfam" id="PF06863">
    <property type="entry name" value="DUF1254"/>
    <property type="match status" value="2"/>
</dbReference>
<evidence type="ECO:0000259" key="1">
    <source>
        <dbReference type="Pfam" id="PF06742"/>
    </source>
</evidence>
<feature type="domain" description="DUF1214" evidence="1">
    <location>
        <begin position="349"/>
        <end position="457"/>
    </location>
</feature>
<dbReference type="EMBL" id="QGMZ01000042">
    <property type="protein sequence ID" value="PWR70435.1"/>
    <property type="molecule type" value="Genomic_DNA"/>
</dbReference>
<protein>
    <recommendedName>
        <fullName evidence="5">DUF1254 domain-containing protein</fullName>
    </recommendedName>
</protein>
<dbReference type="InterPro" id="IPR010621">
    <property type="entry name" value="DUF1214"/>
</dbReference>
<dbReference type="AlphaFoldDB" id="A0A2V2MW15"/>
<dbReference type="InterPro" id="IPR010679">
    <property type="entry name" value="DUF1254"/>
</dbReference>
<dbReference type="SUPFAM" id="SSF160935">
    <property type="entry name" value="VPA0735-like"/>
    <property type="match status" value="2"/>
</dbReference>
<evidence type="ECO:0000313" key="4">
    <source>
        <dbReference type="Proteomes" id="UP000245934"/>
    </source>
</evidence>
<dbReference type="PROSITE" id="PS51257">
    <property type="entry name" value="PROKAR_LIPOPROTEIN"/>
    <property type="match status" value="1"/>
</dbReference>
<evidence type="ECO:0008006" key="5">
    <source>
        <dbReference type="Google" id="ProtNLM"/>
    </source>
</evidence>
<keyword evidence="4" id="KW-1185">Reference proteome</keyword>
<comment type="caution">
    <text evidence="3">The sequence shown here is derived from an EMBL/GenBank/DDBJ whole genome shotgun (WGS) entry which is preliminary data.</text>
</comment>
<organism evidence="3 4">
    <name type="scientific">Methanospirillum stamsii</name>
    <dbReference type="NCBI Taxonomy" id="1277351"/>
    <lineage>
        <taxon>Archaea</taxon>
        <taxon>Methanobacteriati</taxon>
        <taxon>Methanobacteriota</taxon>
        <taxon>Stenosarchaea group</taxon>
        <taxon>Methanomicrobia</taxon>
        <taxon>Methanomicrobiales</taxon>
        <taxon>Methanospirillaceae</taxon>
        <taxon>Methanospirillum</taxon>
    </lineage>
</organism>
<accession>A0A2V2MW15</accession>
<dbReference type="Pfam" id="PF06742">
    <property type="entry name" value="DUF1214"/>
    <property type="match status" value="2"/>
</dbReference>
<sequence>MDKKTINLICLCFLFVLFLFSCGVYSESVYEEKYSDLWTTVENAYVYCFPLVVVDATMKKMTNTEIPTTTQAPINQLVHSNLQFTADNKLVVSPNVDDIYSSAFLDLNNSAFIFVKPKTERFSSIQFLDAYTNTIDVIGSGSKTDNPEDEVICLITGRDFTGDVPDGMKHITIPTDIAWIIIRTVINGPDDMPNVEAIQNQTVLIPFDVYLNKETYIPPIGSYNPKYNFNPVDFVFNMSPDEFFKTANGIMLRNPPASVDGPMLEEMQAINVGPGLIFDSTVLGTGGIDKWNSMVENIELTLTKQTAQYMVALGDWNYYGEPIGDWGSAYAYRGLVAIKGLGANPMYVAVYPEADTDSEGQQLSGINKYHLHIEKDMLPPVINDGFWSFTVYGSDDFLIPNEIDRYCINDRSNVTYNEDGSLDILLQAEKPGDDMVNNWLPVGTGDFRINLRIYGPDLQKIKNSWIPPKIVQGLVSEDIPENNSTEIWEKVKDAYIFSYPLVLMDATMKEHTNTVVPTSEQAPINQFQHDDQLKNADWRNVVSPNVDTLYSQAFLDLNSTVLVFVKPKADRFCSAQVMDAYSNTIDVIGSGGGADNPDDEEICLITGRNFMEDIPEGMTHISIPTDIGWIIIRIVCNGPDDLSNIEEIQKQLFLVPMENYLNNEPYIPPKGSYNEDNNFRPGDHVSNMSPEDYFSTANRLMISNPPSLEDTPMMEEMKSINVGPGLVFDEKILGQNASVQWNQMLDSMNPVLSPYYLSFTEKLGDWVYYPSPIAEWGTDYPYRAIIAQVAFGANPISVAIYPEAAFDTDKQKLNGQNKYILHFDEGMLPPVLEDGFWSITAYGSDSFLIPNEINRYCINDRSNVTYSEDGSLDILLQNKNPESDLENNWLPVGSDDFHLIMRIYLPDMDKILNNWIVPKIENQ</sequence>
<proteinExistence type="predicted"/>
<reference evidence="3 4" key="1">
    <citation type="submission" date="2018-05" db="EMBL/GenBank/DDBJ databases">
        <title>Draft genome of Methanospirillum stamsii Pt1.</title>
        <authorList>
            <person name="Dueholm M.S."/>
            <person name="Nielsen P.H."/>
            <person name="Bakmann L.F."/>
            <person name="Otzen D.E."/>
        </authorList>
    </citation>
    <scope>NUCLEOTIDE SEQUENCE [LARGE SCALE GENOMIC DNA]</scope>
    <source>
        <strain evidence="3 4">Pt1</strain>
    </source>
</reference>
<dbReference type="Proteomes" id="UP000245934">
    <property type="component" value="Unassembled WGS sequence"/>
</dbReference>
<dbReference type="InterPro" id="IPR037049">
    <property type="entry name" value="DUF1214_C_sf"/>
</dbReference>
<dbReference type="InterPro" id="IPR037050">
    <property type="entry name" value="DUF1254_sf"/>
</dbReference>
<evidence type="ECO:0000313" key="3">
    <source>
        <dbReference type="EMBL" id="PWR70435.1"/>
    </source>
</evidence>
<name>A0A2V2MW15_9EURY</name>
<dbReference type="Gene3D" id="2.60.40.1610">
    <property type="entry name" value="Domain of unknown function DUF1254"/>
    <property type="match status" value="2"/>
</dbReference>
<dbReference type="Gene3D" id="2.60.120.600">
    <property type="entry name" value="Domain of unknown function DUF1214, C-terminal domain"/>
    <property type="match status" value="2"/>
</dbReference>
<feature type="domain" description="DUF1254" evidence="2">
    <location>
        <begin position="74"/>
        <end position="205"/>
    </location>
</feature>
<dbReference type="PANTHER" id="PTHR36509">
    <property type="entry name" value="BLL3101 PROTEIN"/>
    <property type="match status" value="1"/>
</dbReference>